<keyword evidence="9" id="KW-0032">Aminotransferase</keyword>
<keyword evidence="9" id="KW-0808">Transferase</keyword>
<proteinExistence type="inferred from homology"/>
<keyword evidence="10" id="KW-1185">Reference proteome</keyword>
<dbReference type="GO" id="GO:0008483">
    <property type="term" value="F:transaminase activity"/>
    <property type="evidence" value="ECO:0007669"/>
    <property type="project" value="UniProtKB-KW"/>
</dbReference>
<evidence type="ECO:0000313" key="9">
    <source>
        <dbReference type="EMBL" id="THE66288.1"/>
    </source>
</evidence>
<dbReference type="AlphaFoldDB" id="A0A4S3TUE0"/>
<dbReference type="Pfam" id="PF00202">
    <property type="entry name" value="Aminotran_3"/>
    <property type="match status" value="1"/>
</dbReference>
<dbReference type="SUPFAM" id="SSF53383">
    <property type="entry name" value="PLP-dependent transferases"/>
    <property type="match status" value="1"/>
</dbReference>
<feature type="region of interest" description="Disordered" evidence="8">
    <location>
        <begin position="170"/>
        <end position="203"/>
    </location>
</feature>
<dbReference type="Proteomes" id="UP000318864">
    <property type="component" value="Unassembled WGS sequence"/>
</dbReference>
<evidence type="ECO:0000256" key="3">
    <source>
        <dbReference type="ARBA" id="ARBA00015416"/>
    </source>
</evidence>
<keyword evidence="5" id="KW-0413">Isomerase</keyword>
<evidence type="ECO:0000256" key="4">
    <source>
        <dbReference type="ARBA" id="ARBA00022898"/>
    </source>
</evidence>
<evidence type="ECO:0000313" key="10">
    <source>
        <dbReference type="Proteomes" id="UP000318864"/>
    </source>
</evidence>
<evidence type="ECO:0000256" key="5">
    <source>
        <dbReference type="ARBA" id="ARBA00023235"/>
    </source>
</evidence>
<dbReference type="PANTHER" id="PTHR43713">
    <property type="entry name" value="GLUTAMATE-1-SEMIALDEHYDE 2,1-AMINOMUTASE"/>
    <property type="match status" value="1"/>
</dbReference>
<name>A0A4S3TUE0_9EURY</name>
<dbReference type="InterPro" id="IPR015424">
    <property type="entry name" value="PyrdxlP-dep_Trfase"/>
</dbReference>
<dbReference type="Gene3D" id="3.40.640.10">
    <property type="entry name" value="Type I PLP-dependent aspartate aminotransferase-like (Major domain)"/>
    <property type="match status" value="1"/>
</dbReference>
<dbReference type="CDD" id="cd00610">
    <property type="entry name" value="OAT_like"/>
    <property type="match status" value="1"/>
</dbReference>
<dbReference type="GO" id="GO:0042286">
    <property type="term" value="F:glutamate-1-semialdehyde 2,1-aminomutase activity"/>
    <property type="evidence" value="ECO:0007669"/>
    <property type="project" value="UniProtKB-EC"/>
</dbReference>
<reference evidence="9 10" key="1">
    <citation type="submission" date="2018-10" db="EMBL/GenBank/DDBJ databases">
        <title>Natronolimnobius sp. XQ-INN 246 isolated from Inner Mongolia Autonomous Region of China.</title>
        <authorList>
            <person name="Xue Q."/>
        </authorList>
    </citation>
    <scope>NUCLEOTIDE SEQUENCE [LARGE SCALE GENOMIC DNA]</scope>
    <source>
        <strain evidence="9 10">XQ-INN 246</strain>
    </source>
</reference>
<gene>
    <name evidence="9" type="ORF">D8Y22_03175</name>
</gene>
<comment type="cofactor">
    <cofactor evidence="2">
        <name>pyridoxal 5'-phosphate</name>
        <dbReference type="ChEBI" id="CHEBI:597326"/>
    </cofactor>
</comment>
<accession>A0A4S3TUE0</accession>
<evidence type="ECO:0000256" key="8">
    <source>
        <dbReference type="SAM" id="MobiDB-lite"/>
    </source>
</evidence>
<keyword evidence="4 7" id="KW-0663">Pyridoxal phosphate</keyword>
<evidence type="ECO:0000256" key="7">
    <source>
        <dbReference type="RuleBase" id="RU003560"/>
    </source>
</evidence>
<sequence>MREHRNAGGMTDDTDGRSHVERYRDRTETSRRHHETALEYLPGGNTREALHYSPYPAYLEDGDGAVVTDVDGNEYLDFLNNYTSLIHGHAPTGIVEAATDAVRRGSAPGGPTTDEIELARHLVDRAPALELIRFTNSGTEATMNAIRAARAYTGNDIVAKFEGAYHGTHDDAQVSIHPPAHLSGPADDPTSVPDSAGVPDSKREEVLSLPFNDADATVEKLERHRDELACVLLAPYMGSAVVPPEPDFLETLADWTDRTDVPLIFDEVISLRVAYGGAHATLDVEPDLITYGKIVGGGFPVGAFGGREELLDPYDPRGGASVVHSGTFNANPVTASAGLAALEAFDEAAVERLDGLADTLASASRDVIADRGLSIQFNRAGSLFTLYLSPDPVRTYRDKPHRKALERRLFHELQSEGVRLAPKLMGCLSTPMDEAEVDQFVAALDTALGRLAPTIAARAPEMVD</sequence>
<dbReference type="InterPro" id="IPR015422">
    <property type="entry name" value="PyrdxlP-dep_Trfase_small"/>
</dbReference>
<feature type="region of interest" description="Disordered" evidence="8">
    <location>
        <begin position="1"/>
        <end position="34"/>
    </location>
</feature>
<comment type="caution">
    <text evidence="9">The sequence shown here is derived from an EMBL/GenBank/DDBJ whole genome shotgun (WGS) entry which is preliminary data.</text>
</comment>
<dbReference type="InterPro" id="IPR015421">
    <property type="entry name" value="PyrdxlP-dep_Trfase_major"/>
</dbReference>
<dbReference type="InterPro" id="IPR005814">
    <property type="entry name" value="Aminotrans_3"/>
</dbReference>
<feature type="compositionally biased region" description="Basic and acidic residues" evidence="8">
    <location>
        <begin position="14"/>
        <end position="30"/>
    </location>
</feature>
<evidence type="ECO:0000256" key="6">
    <source>
        <dbReference type="ARBA" id="ARBA00031365"/>
    </source>
</evidence>
<dbReference type="Gene3D" id="3.90.1150.10">
    <property type="entry name" value="Aspartate Aminotransferase, domain 1"/>
    <property type="match status" value="1"/>
</dbReference>
<dbReference type="PANTHER" id="PTHR43713:SF3">
    <property type="entry name" value="GLUTAMATE-1-SEMIALDEHYDE 2,1-AMINOMUTASE 1, CHLOROPLASTIC-RELATED"/>
    <property type="match status" value="1"/>
</dbReference>
<protein>
    <recommendedName>
        <fullName evidence="3">Glutamate-1-semialdehyde 2,1-aminomutase</fullName>
    </recommendedName>
    <alternativeName>
        <fullName evidence="6">Glutamate-1-semialdehyde aminotransferase</fullName>
    </alternativeName>
</protein>
<dbReference type="GO" id="GO:0030170">
    <property type="term" value="F:pyridoxal phosphate binding"/>
    <property type="evidence" value="ECO:0007669"/>
    <property type="project" value="InterPro"/>
</dbReference>
<organism evidence="9 10">
    <name type="scientific">Salinadaptatus halalkaliphilus</name>
    <dbReference type="NCBI Taxonomy" id="2419781"/>
    <lineage>
        <taxon>Archaea</taxon>
        <taxon>Methanobacteriati</taxon>
        <taxon>Methanobacteriota</taxon>
        <taxon>Stenosarchaea group</taxon>
        <taxon>Halobacteria</taxon>
        <taxon>Halobacteriales</taxon>
        <taxon>Natrialbaceae</taxon>
        <taxon>Salinadaptatus</taxon>
    </lineage>
</organism>
<comment type="catalytic activity">
    <reaction evidence="1">
        <text>(S)-4-amino-5-oxopentanoate = 5-aminolevulinate</text>
        <dbReference type="Rhea" id="RHEA:14265"/>
        <dbReference type="ChEBI" id="CHEBI:57501"/>
        <dbReference type="ChEBI" id="CHEBI:356416"/>
        <dbReference type="EC" id="5.4.3.8"/>
    </reaction>
</comment>
<comment type="similarity">
    <text evidence="7">Belongs to the class-III pyridoxal-phosphate-dependent aminotransferase family.</text>
</comment>
<evidence type="ECO:0000256" key="1">
    <source>
        <dbReference type="ARBA" id="ARBA00001579"/>
    </source>
</evidence>
<evidence type="ECO:0000256" key="2">
    <source>
        <dbReference type="ARBA" id="ARBA00001933"/>
    </source>
</evidence>
<dbReference type="EMBL" id="RBZW01000011">
    <property type="protein sequence ID" value="THE66288.1"/>
    <property type="molecule type" value="Genomic_DNA"/>
</dbReference>